<dbReference type="Pfam" id="PF13635">
    <property type="entry name" value="DUF4143"/>
    <property type="match status" value="1"/>
</dbReference>
<dbReference type="PANTHER" id="PTHR43566">
    <property type="entry name" value="CONSERVED PROTEIN"/>
    <property type="match status" value="1"/>
</dbReference>
<dbReference type="OrthoDB" id="9778168at2"/>
<evidence type="ECO:0000313" key="2">
    <source>
        <dbReference type="EMBL" id="REG84493.1"/>
    </source>
</evidence>
<dbReference type="RefSeq" id="WP_086541301.1">
    <property type="nucleotide sequence ID" value="NZ_MSSW01000023.1"/>
</dbReference>
<dbReference type="AlphaFoldDB" id="A0A3E0DP61"/>
<evidence type="ECO:0000259" key="1">
    <source>
        <dbReference type="SMART" id="SM00382"/>
    </source>
</evidence>
<dbReference type="InterPro" id="IPR025420">
    <property type="entry name" value="DUF4143"/>
</dbReference>
<dbReference type="PANTHER" id="PTHR43566:SF1">
    <property type="entry name" value="AAA+ ATPASE DOMAIN-CONTAINING PROTEIN"/>
    <property type="match status" value="1"/>
</dbReference>
<dbReference type="Proteomes" id="UP000256405">
    <property type="component" value="Unassembled WGS sequence"/>
</dbReference>
<reference evidence="2 3" key="1">
    <citation type="submission" date="2018-08" db="EMBL/GenBank/DDBJ databases">
        <title>Genomic Encyclopedia of Archaeal and Bacterial Type Strains, Phase II (KMG-II): from individual species to whole genera.</title>
        <authorList>
            <person name="Goeker M."/>
        </authorList>
    </citation>
    <scope>NUCLEOTIDE SEQUENCE [LARGE SCALE GENOMIC DNA]</scope>
    <source>
        <strain evidence="2 3">DSM 15986</strain>
    </source>
</reference>
<feature type="domain" description="AAA+ ATPase" evidence="1">
    <location>
        <begin position="17"/>
        <end position="134"/>
    </location>
</feature>
<proteinExistence type="predicted"/>
<dbReference type="SMART" id="SM00382">
    <property type="entry name" value="AAA"/>
    <property type="match status" value="1"/>
</dbReference>
<protein>
    <recommendedName>
        <fullName evidence="1">AAA+ ATPase domain-containing protein</fullName>
    </recommendedName>
</protein>
<comment type="caution">
    <text evidence="2">The sequence shown here is derived from an EMBL/GenBank/DDBJ whole genome shotgun (WGS) entry which is preliminary data.</text>
</comment>
<accession>A0A3E0DP61</accession>
<organism evidence="2 3">
    <name type="scientific">Algoriphagus antarcticus</name>
    <dbReference type="NCBI Taxonomy" id="238540"/>
    <lineage>
        <taxon>Bacteria</taxon>
        <taxon>Pseudomonadati</taxon>
        <taxon>Bacteroidota</taxon>
        <taxon>Cytophagia</taxon>
        <taxon>Cytophagales</taxon>
        <taxon>Cyclobacteriaceae</taxon>
        <taxon>Algoriphagus</taxon>
    </lineage>
</organism>
<gene>
    <name evidence="2" type="ORF">C8N25_11568</name>
</gene>
<name>A0A3E0DP61_9BACT</name>
<dbReference type="InterPro" id="IPR041682">
    <property type="entry name" value="AAA_14"/>
</dbReference>
<dbReference type="EMBL" id="QUNF01000015">
    <property type="protein sequence ID" value="REG84493.1"/>
    <property type="molecule type" value="Genomic_DNA"/>
</dbReference>
<keyword evidence="3" id="KW-1185">Reference proteome</keyword>
<dbReference type="Pfam" id="PF13173">
    <property type="entry name" value="AAA_14"/>
    <property type="match status" value="1"/>
</dbReference>
<dbReference type="SUPFAM" id="SSF52540">
    <property type="entry name" value="P-loop containing nucleoside triphosphate hydrolases"/>
    <property type="match status" value="1"/>
</dbReference>
<evidence type="ECO:0000313" key="3">
    <source>
        <dbReference type="Proteomes" id="UP000256405"/>
    </source>
</evidence>
<dbReference type="InterPro" id="IPR027417">
    <property type="entry name" value="P-loop_NTPase"/>
</dbReference>
<dbReference type="Gene3D" id="3.40.50.300">
    <property type="entry name" value="P-loop containing nucleotide triphosphate hydrolases"/>
    <property type="match status" value="1"/>
</dbReference>
<dbReference type="InterPro" id="IPR003593">
    <property type="entry name" value="AAA+_ATPase"/>
</dbReference>
<sequence length="377" mass="43191">MEIQRYIERKISAKIGKEKVLLLYGSRRTGKTTIIENISKLHESDTLMLIGEDIQVSEYLQNRTVANYRALIGEKKLVIIDEAQAIPNIGKILKLMIDSIKGITIIATGNSSLDLINDAGEPLAGRQLEFQLLPLAQVEFSTLENRLESLNELPNRLIYGGYPELIHLQTLSEKEEYLKSLVNSYLLKDLLALTMIKGADVLLRLLKLLAFQVGSQVSTVELGNSLQINKETVDRYLDLLSKVFIIYPLGGFSQNLKKEVSKSKKWYFYDNGIRNALINNFSPLTYRNDIGALWEQWMISERMKLNAANDYNPSYYFWRTYDGQEIDLLEIDSKHKMQGLEFKWGKANSKIPVAFAKAYPDAVWNEVSKENYFDWVV</sequence>